<gene>
    <name evidence="1" type="ORF">LIER_43925</name>
</gene>
<dbReference type="AlphaFoldDB" id="A0AAV3RB68"/>
<organism evidence="1 2">
    <name type="scientific">Lithospermum erythrorhizon</name>
    <name type="common">Purple gromwell</name>
    <name type="synonym">Lithospermum officinale var. erythrorhizon</name>
    <dbReference type="NCBI Taxonomy" id="34254"/>
    <lineage>
        <taxon>Eukaryota</taxon>
        <taxon>Viridiplantae</taxon>
        <taxon>Streptophyta</taxon>
        <taxon>Embryophyta</taxon>
        <taxon>Tracheophyta</taxon>
        <taxon>Spermatophyta</taxon>
        <taxon>Magnoliopsida</taxon>
        <taxon>eudicotyledons</taxon>
        <taxon>Gunneridae</taxon>
        <taxon>Pentapetalae</taxon>
        <taxon>asterids</taxon>
        <taxon>lamiids</taxon>
        <taxon>Boraginales</taxon>
        <taxon>Boraginaceae</taxon>
        <taxon>Boraginoideae</taxon>
        <taxon>Lithospermeae</taxon>
        <taxon>Lithospermum</taxon>
    </lineage>
</organism>
<name>A0AAV3RB68_LITER</name>
<protein>
    <submittedName>
        <fullName evidence="1">Uncharacterized protein</fullName>
    </submittedName>
</protein>
<evidence type="ECO:0000313" key="2">
    <source>
        <dbReference type="Proteomes" id="UP001454036"/>
    </source>
</evidence>
<sequence length="118" mass="12845">MWGKESGAPVAVEGGRLTWVGNNLLDNFGIGGDGGGYSNESDHDLAAMVSEFLEVGSAEVSESLSYSSSDSDSCFSDLAFLANEISVSFVELSIFCRFKHILRLFWFEFAYVDIVLLP</sequence>
<accession>A0AAV3RB68</accession>
<proteinExistence type="predicted"/>
<dbReference type="Proteomes" id="UP001454036">
    <property type="component" value="Unassembled WGS sequence"/>
</dbReference>
<reference evidence="1 2" key="1">
    <citation type="submission" date="2024-01" db="EMBL/GenBank/DDBJ databases">
        <title>The complete chloroplast genome sequence of Lithospermum erythrorhizon: insights into the phylogenetic relationship among Boraginaceae species and the maternal lineages of purple gromwells.</title>
        <authorList>
            <person name="Okada T."/>
            <person name="Watanabe K."/>
        </authorList>
    </citation>
    <scope>NUCLEOTIDE SEQUENCE [LARGE SCALE GENOMIC DNA]</scope>
</reference>
<dbReference type="EMBL" id="BAABME010041398">
    <property type="protein sequence ID" value="GAA0172355.1"/>
    <property type="molecule type" value="Genomic_DNA"/>
</dbReference>
<keyword evidence="2" id="KW-1185">Reference proteome</keyword>
<evidence type="ECO:0000313" key="1">
    <source>
        <dbReference type="EMBL" id="GAA0172355.1"/>
    </source>
</evidence>
<comment type="caution">
    <text evidence="1">The sequence shown here is derived from an EMBL/GenBank/DDBJ whole genome shotgun (WGS) entry which is preliminary data.</text>
</comment>